<dbReference type="Gene3D" id="2.60.40.10">
    <property type="entry name" value="Immunoglobulins"/>
    <property type="match status" value="1"/>
</dbReference>
<dbReference type="GO" id="GO:0004252">
    <property type="term" value="F:serine-type endopeptidase activity"/>
    <property type="evidence" value="ECO:0007669"/>
    <property type="project" value="InterPro"/>
</dbReference>
<dbReference type="InterPro" id="IPR002884">
    <property type="entry name" value="P_dom"/>
</dbReference>
<accession>A0A1M6KBG3</accession>
<keyword evidence="2" id="KW-0732">Signal</keyword>
<dbReference type="PROSITE" id="PS51829">
    <property type="entry name" value="P_HOMO_B"/>
    <property type="match status" value="1"/>
</dbReference>
<dbReference type="GO" id="GO:0008237">
    <property type="term" value="F:metallopeptidase activity"/>
    <property type="evidence" value="ECO:0007669"/>
    <property type="project" value="InterPro"/>
</dbReference>
<dbReference type="InterPro" id="IPR008979">
    <property type="entry name" value="Galactose-bd-like_sf"/>
</dbReference>
<protein>
    <submittedName>
        <fullName evidence="5">Por secretion system C-terminal sorting domain-containing protein</fullName>
    </submittedName>
</protein>
<dbReference type="RefSeq" id="WP_072765344.1">
    <property type="nucleotide sequence ID" value="NZ_FQYX01000025.1"/>
</dbReference>
<evidence type="ECO:0000256" key="1">
    <source>
        <dbReference type="ARBA" id="ARBA00022670"/>
    </source>
</evidence>
<sequence>MVVKLRLVFAISIFFLSYYGSAQINYWQKDLSKSATSALKTTHLRAQSATLYSLNKGLFAQALTPSTNAKSSMTVVNFPNEEGVLVPFRVRETPVLSPALALKYPEIKSYSGRGLHQKDDRIRFSVSPNGVQSMIIHADGKRTTYMQKTSNEREEYMVYTRDDSFSADIDFICATSTAIDTYKGPSTYKLVDDQVIRKFRLAISATGEYVNYHGGTVASALGAINATLTRVNEIFETDLGISLELVANTDQVIYTDENTDPYGTNLNTEVQNTLTNVIGAQNYDVGHLFHKNENGGNAGFIGSVCVDNRKGSAYSAALEPEGDMFDLEYVAHELGHQFGANHSWSFESEGTLVQTEPGSGSTIMGYAGVAGINNVATNGDNYFHYNSIDQIQEYLKTISCGVTEPIANRPPGIVPTGNFIIPKSTAFALTATATDEDTNDILTYNWEQVNNGIVTSNSFGPTNLSGANFRSLKPTVNATRYFPMISSILSGNLTQTNPNVNSTWETVSSVARDLDFALTVRDNAVGGGQVASDLVQVRVINEAGPFRVSSQATQELYSAGSVQEVVWEVANTNQTPINAQKVDIFLSTDPNLPFSIPLAEGVPNDGRHQILIPAIPSSMARIMVKAQDNIFLAVNASDFTIVPSDIVVEFNTLDYEVCQGDDLVVPFNYNTFNGFNEEATFSATGAPAGLNILFSQPTATENNTAVTVTFSDTDLVAPGMYTITVVATTASTTKEVPLTVRILDPVFTDVQLLLPENGSTDTSVKPVLEWEATPSFTSFDIEIANDNAFTDIIETATLNFTSYRPTNLVENNVYFWRVKPSNLCGEGTFGPAYSFTTQVINCAYLPARDLPKTISTIGTPTVTSTISVLNDLPVADLNVSMDITHSYISDLEITLISPIGTRVVLISNSCGDNRDVFATFDDDAAPFICGNRPALSGIVKPLGSLSVFNGESTQGDWTLEVKDMSSSDGGTINAFYLDICAAGEFRPDNDNDGVFDDGDDLCLGTPPNTTVDLTGCPLYIFPSDNFEVAVTSEACRNNNDGSINITANQSLDYELTIIGNGINATVNFTNSYLIPNLSSGNYDVCITATDGAKTYEAYCFSANIKEPEPLRVSSSLSLDGKLLTLNMEGATEYLVELNGETTLTGSPIVTLDLKKGINVLKVSTNLPCQGIYEDRLFLWGHPIIHPNPFENEVSLAVPNAPNNLQIGIFTAQGQLISHKLYVAIDNEFKIDFTGFPSGLYFLKVEDAGIRGTFKVIKK</sequence>
<evidence type="ECO:0000313" key="6">
    <source>
        <dbReference type="Proteomes" id="UP000184231"/>
    </source>
</evidence>
<dbReference type="AlphaFoldDB" id="A0A1M6KBG3"/>
<dbReference type="Pfam" id="PF18962">
    <property type="entry name" value="Por_Secre_tail"/>
    <property type="match status" value="1"/>
</dbReference>
<dbReference type="OrthoDB" id="9792152at2"/>
<dbReference type="EMBL" id="FQYX01000025">
    <property type="protein sequence ID" value="SHJ56281.1"/>
    <property type="molecule type" value="Genomic_DNA"/>
</dbReference>
<evidence type="ECO:0000313" key="5">
    <source>
        <dbReference type="EMBL" id="SHJ56281.1"/>
    </source>
</evidence>
<dbReference type="Proteomes" id="UP000184231">
    <property type="component" value="Unassembled WGS sequence"/>
</dbReference>
<dbReference type="Gene3D" id="3.40.390.10">
    <property type="entry name" value="Collagenase (Catalytic Domain)"/>
    <property type="match status" value="1"/>
</dbReference>
<dbReference type="InterPro" id="IPR013783">
    <property type="entry name" value="Ig-like_fold"/>
</dbReference>
<dbReference type="InterPro" id="IPR026444">
    <property type="entry name" value="Secre_tail"/>
</dbReference>
<dbReference type="GO" id="GO:0006508">
    <property type="term" value="P:proteolysis"/>
    <property type="evidence" value="ECO:0007669"/>
    <property type="project" value="UniProtKB-KW"/>
</dbReference>
<organism evidence="5 6">
    <name type="scientific">Arenibacter nanhaiticus</name>
    <dbReference type="NCBI Taxonomy" id="558155"/>
    <lineage>
        <taxon>Bacteria</taxon>
        <taxon>Pseudomonadati</taxon>
        <taxon>Bacteroidota</taxon>
        <taxon>Flavobacteriia</taxon>
        <taxon>Flavobacteriales</taxon>
        <taxon>Flavobacteriaceae</taxon>
        <taxon>Arenibacter</taxon>
    </lineage>
</organism>
<keyword evidence="1" id="KW-0645">Protease</keyword>
<dbReference type="STRING" id="558155.SAMN04487911_12518"/>
<dbReference type="SUPFAM" id="SSF49785">
    <property type="entry name" value="Galactose-binding domain-like"/>
    <property type="match status" value="1"/>
</dbReference>
<reference evidence="5 6" key="1">
    <citation type="submission" date="2016-11" db="EMBL/GenBank/DDBJ databases">
        <authorList>
            <person name="Jaros S."/>
            <person name="Januszkiewicz K."/>
            <person name="Wedrychowicz H."/>
        </authorList>
    </citation>
    <scope>NUCLEOTIDE SEQUENCE [LARGE SCALE GENOMIC DNA]</scope>
    <source>
        <strain evidence="5 6">CGMCC 1.8863</strain>
    </source>
</reference>
<name>A0A1M6KBG3_9FLAO</name>
<dbReference type="Pfam" id="PF01483">
    <property type="entry name" value="P_proprotein"/>
    <property type="match status" value="1"/>
</dbReference>
<feature type="domain" description="P/Homo B" evidence="4">
    <location>
        <begin position="834"/>
        <end position="987"/>
    </location>
</feature>
<dbReference type="InterPro" id="IPR036116">
    <property type="entry name" value="FN3_sf"/>
</dbReference>
<dbReference type="Gene3D" id="2.60.120.260">
    <property type="entry name" value="Galactose-binding domain-like"/>
    <property type="match status" value="1"/>
</dbReference>
<dbReference type="SUPFAM" id="SSF49265">
    <property type="entry name" value="Fibronectin type III"/>
    <property type="match status" value="1"/>
</dbReference>
<dbReference type="InterPro" id="IPR024079">
    <property type="entry name" value="MetalloPept_cat_dom_sf"/>
</dbReference>
<dbReference type="SUPFAM" id="SSF55486">
    <property type="entry name" value="Metalloproteases ('zincins'), catalytic domain"/>
    <property type="match status" value="1"/>
</dbReference>
<dbReference type="NCBIfam" id="TIGR04183">
    <property type="entry name" value="Por_Secre_tail"/>
    <property type="match status" value="1"/>
</dbReference>
<keyword evidence="3" id="KW-0378">Hydrolase</keyword>
<evidence type="ECO:0000259" key="4">
    <source>
        <dbReference type="PROSITE" id="PS51829"/>
    </source>
</evidence>
<keyword evidence="6" id="KW-1185">Reference proteome</keyword>
<proteinExistence type="predicted"/>
<gene>
    <name evidence="5" type="ORF">SAMN04487911_12518</name>
</gene>
<dbReference type="Pfam" id="PF13583">
    <property type="entry name" value="Reprolysin_4"/>
    <property type="match status" value="1"/>
</dbReference>
<evidence type="ECO:0000256" key="2">
    <source>
        <dbReference type="ARBA" id="ARBA00022729"/>
    </source>
</evidence>
<evidence type="ECO:0000256" key="3">
    <source>
        <dbReference type="ARBA" id="ARBA00022801"/>
    </source>
</evidence>